<evidence type="ECO:0000259" key="3">
    <source>
        <dbReference type="Pfam" id="PF11838"/>
    </source>
</evidence>
<name>A0A195CC92_9HYME</name>
<dbReference type="InterPro" id="IPR024571">
    <property type="entry name" value="ERAP1-like_C_dom"/>
</dbReference>
<reference evidence="5 6" key="1">
    <citation type="submission" date="2016-03" db="EMBL/GenBank/DDBJ databases">
        <title>Cyphomyrmex costatus WGS genome.</title>
        <authorList>
            <person name="Nygaard S."/>
            <person name="Hu H."/>
            <person name="Boomsma J."/>
            <person name="Zhang G."/>
        </authorList>
    </citation>
    <scope>NUCLEOTIDE SEQUENCE [LARGE SCALE GENOMIC DNA]</scope>
    <source>
        <strain evidence="5">MS0001</strain>
        <tissue evidence="5">Whole body</tissue>
    </source>
</reference>
<dbReference type="GO" id="GO:0042277">
    <property type="term" value="F:peptide binding"/>
    <property type="evidence" value="ECO:0007669"/>
    <property type="project" value="TreeGrafter"/>
</dbReference>
<dbReference type="PANTHER" id="PTHR11533:SF299">
    <property type="entry name" value="AMINOPEPTIDASE"/>
    <property type="match status" value="1"/>
</dbReference>
<dbReference type="SUPFAM" id="SSF63737">
    <property type="entry name" value="Leukotriene A4 hydrolase N-terminal domain"/>
    <property type="match status" value="2"/>
</dbReference>
<dbReference type="GO" id="GO:0006508">
    <property type="term" value="P:proteolysis"/>
    <property type="evidence" value="ECO:0007669"/>
    <property type="project" value="TreeGrafter"/>
</dbReference>
<evidence type="ECO:0000259" key="4">
    <source>
        <dbReference type="Pfam" id="PF17900"/>
    </source>
</evidence>
<evidence type="ECO:0000259" key="2">
    <source>
        <dbReference type="Pfam" id="PF01433"/>
    </source>
</evidence>
<gene>
    <name evidence="5" type="ORF">ALC62_10830</name>
</gene>
<organism evidence="5 6">
    <name type="scientific">Cyphomyrmex costatus</name>
    <dbReference type="NCBI Taxonomy" id="456900"/>
    <lineage>
        <taxon>Eukaryota</taxon>
        <taxon>Metazoa</taxon>
        <taxon>Ecdysozoa</taxon>
        <taxon>Arthropoda</taxon>
        <taxon>Hexapoda</taxon>
        <taxon>Insecta</taxon>
        <taxon>Pterygota</taxon>
        <taxon>Neoptera</taxon>
        <taxon>Endopterygota</taxon>
        <taxon>Hymenoptera</taxon>
        <taxon>Apocrita</taxon>
        <taxon>Aculeata</taxon>
        <taxon>Formicoidea</taxon>
        <taxon>Formicidae</taxon>
        <taxon>Myrmicinae</taxon>
        <taxon>Cyphomyrmex</taxon>
    </lineage>
</organism>
<keyword evidence="5" id="KW-0031">Aminopeptidase</keyword>
<keyword evidence="5" id="KW-0378">Hydrolase</keyword>
<feature type="domain" description="Aminopeptidase N-like N-terminal" evidence="4">
    <location>
        <begin position="4"/>
        <end position="110"/>
    </location>
</feature>
<proteinExistence type="inferred from homology"/>
<dbReference type="Pfam" id="PF11838">
    <property type="entry name" value="ERAP1_C"/>
    <property type="match status" value="1"/>
</dbReference>
<dbReference type="Gene3D" id="3.30.2010.30">
    <property type="match status" value="1"/>
</dbReference>
<dbReference type="InterPro" id="IPR014782">
    <property type="entry name" value="Peptidase_M1_dom"/>
</dbReference>
<dbReference type="GO" id="GO:0070006">
    <property type="term" value="F:metalloaminopeptidase activity"/>
    <property type="evidence" value="ECO:0007669"/>
    <property type="project" value="TreeGrafter"/>
</dbReference>
<dbReference type="InterPro" id="IPR027268">
    <property type="entry name" value="Peptidase_M4/M1_CTD_sf"/>
</dbReference>
<dbReference type="SUPFAM" id="SSF55486">
    <property type="entry name" value="Metalloproteases ('zincins'), catalytic domain"/>
    <property type="match status" value="2"/>
</dbReference>
<keyword evidence="5" id="KW-0645">Protease</keyword>
<evidence type="ECO:0000313" key="6">
    <source>
        <dbReference type="Proteomes" id="UP000078542"/>
    </source>
</evidence>
<dbReference type="GO" id="GO:0016020">
    <property type="term" value="C:membrane"/>
    <property type="evidence" value="ECO:0007669"/>
    <property type="project" value="TreeGrafter"/>
</dbReference>
<dbReference type="AlphaFoldDB" id="A0A195CC92"/>
<dbReference type="Gene3D" id="1.25.50.20">
    <property type="match status" value="1"/>
</dbReference>
<protein>
    <submittedName>
        <fullName evidence="5">Aminopeptidase Q</fullName>
    </submittedName>
</protein>
<dbReference type="Proteomes" id="UP000078542">
    <property type="component" value="Unassembled WGS sequence"/>
</dbReference>
<dbReference type="GO" id="GO:0043171">
    <property type="term" value="P:peptide catabolic process"/>
    <property type="evidence" value="ECO:0007669"/>
    <property type="project" value="TreeGrafter"/>
</dbReference>
<dbReference type="GO" id="GO:0005615">
    <property type="term" value="C:extracellular space"/>
    <property type="evidence" value="ECO:0007669"/>
    <property type="project" value="TreeGrafter"/>
</dbReference>
<keyword evidence="6" id="KW-1185">Reference proteome</keyword>
<dbReference type="InterPro" id="IPR042097">
    <property type="entry name" value="Aminopeptidase_N-like_N_sf"/>
</dbReference>
<dbReference type="Gene3D" id="1.10.390.10">
    <property type="entry name" value="Neutral Protease Domain 2"/>
    <property type="match status" value="1"/>
</dbReference>
<evidence type="ECO:0000313" key="5">
    <source>
        <dbReference type="EMBL" id="KYM98474.1"/>
    </source>
</evidence>
<dbReference type="Gene3D" id="2.60.40.1730">
    <property type="entry name" value="tricorn interacting facor f3 domain"/>
    <property type="match status" value="2"/>
</dbReference>
<dbReference type="PANTHER" id="PTHR11533">
    <property type="entry name" value="PROTEASE M1 ZINC METALLOPROTEASE"/>
    <property type="match status" value="1"/>
</dbReference>
<dbReference type="STRING" id="456900.A0A195CC92"/>
<evidence type="ECO:0000256" key="1">
    <source>
        <dbReference type="ARBA" id="ARBA00010136"/>
    </source>
</evidence>
<dbReference type="InterPro" id="IPR050344">
    <property type="entry name" value="Peptidase_M1_aminopeptidases"/>
</dbReference>
<dbReference type="InterPro" id="IPR045357">
    <property type="entry name" value="Aminopeptidase_N-like_N"/>
</dbReference>
<dbReference type="GO" id="GO:0008270">
    <property type="term" value="F:zinc ion binding"/>
    <property type="evidence" value="ECO:0007669"/>
    <property type="project" value="InterPro"/>
</dbReference>
<dbReference type="Pfam" id="PF17900">
    <property type="entry name" value="Peptidase_M1_N"/>
    <property type="match status" value="2"/>
</dbReference>
<accession>A0A195CC92</accession>
<sequence>MLQPELYTLKIDFIILVNKKEFLKSIHVNNEGDKTWMVATHILSNETKRLFPYFNELQIRPTFTISVEHHRNYKILSNMPIKYQRPVVYFEVSEDYLYTHFYTTPPISIYHQVIVMTNYSSIHINQNVSLWCRDCSTKHSLNFAKRVIETVTLYLQSEFEKVKIPKIDHFVILKFPQDGISSKWGLIFHREIDIICNEELDPFMRKLEIARLIALKIVYQWFGTAVSSTFWSSHWLFNSLGSLFGEEAVVKVFNNSGIMNFFIVRNQYESLSLGSFFDMNPHNKIIESIYPNFTLFMKSFSISPYSKAPIVLRMLQNSMTDTVFRKGVQTFLYKYTIIAIVAFNDVINHLYTAEQLDIVSKMNLISTDKLFIELLYTVTILTCEELNNFILNDFRPKLAPYLIPIHYKVNLTAYFVRKTLMPTNVQMLTMADREIFKDTYFNGTTHIMINILHAIKSIKLHIQTVNIKHSSIQLIDIHKIKHSPNKTIYDSTKNILQLDFMEVIYPGLYTLKICTTSRISNYNSEKNLFVNTNYRSNDLQGMWSIAPNIQDIGAKTLFPCWDEPHLKTTFLVSVRHNPHFNVLSNMPIRETLSEFNIKDNITEYIQWTHNGNTQWTNFYSTPPISTYQFVIVINHMSKVEFKEKIEDKLSMTLWCKWKYCSFEKVVATRHKSLDLCMYIINKLTLHMKSEFKEIKFPKIDHIVLPNCPHNITSKWGVIFYSDTDILYDYASDLFMRKIEFERRIAYKIAQQWFGYPVSSTWLNNIWLHDGLATFFAEDAIAKIYNDSQLMNLFIVQNQYDSLNLDSYYNLNFPIINTVPNFESLLNSPRYIKGQYRVYYDSENWLNIANYLNSGKYEDVNVIDRAKFIDDAFHMIIDHQLNGSVFWNLTKHLSQETDYVAWFPMIKALEYISTVFKLSTVKETNFAHVKNTLKTLLVHPMEILGFEEHPNEDNFIKCLRHEILKWACILGDNQCLTIAKQKLQLYLLHSTRNK</sequence>
<dbReference type="GO" id="GO:0005737">
    <property type="term" value="C:cytoplasm"/>
    <property type="evidence" value="ECO:0007669"/>
    <property type="project" value="TreeGrafter"/>
</dbReference>
<feature type="domain" description="Aminopeptidase N-like N-terminal" evidence="4">
    <location>
        <begin position="404"/>
        <end position="627"/>
    </location>
</feature>
<feature type="domain" description="Peptidase M1 membrane alanine aminopeptidase" evidence="2">
    <location>
        <begin position="140"/>
        <end position="362"/>
    </location>
</feature>
<dbReference type="Pfam" id="PF01433">
    <property type="entry name" value="Peptidase_M1"/>
    <property type="match status" value="1"/>
</dbReference>
<dbReference type="EMBL" id="KQ977957">
    <property type="protein sequence ID" value="KYM98474.1"/>
    <property type="molecule type" value="Genomic_DNA"/>
</dbReference>
<feature type="domain" description="ERAP1-like C-terminal" evidence="3">
    <location>
        <begin position="833"/>
        <end position="986"/>
    </location>
</feature>
<comment type="similarity">
    <text evidence="1">Belongs to the peptidase M1 family.</text>
</comment>